<comment type="catalytic activity">
    <reaction evidence="1">
        <text>Random endo-hydrolysis of N-acetyl-beta-D-glucosaminide (1-&gt;4)-beta-linkages in chitin and chitodextrins.</text>
        <dbReference type="EC" id="3.2.1.14"/>
    </reaction>
</comment>
<evidence type="ECO:0000313" key="10">
    <source>
        <dbReference type="Proteomes" id="UP000622610"/>
    </source>
</evidence>
<sequence>MTEVIAYLDDNREWTKEEIPAEQLTIINYAFANIIGLEIVRDLKKISIINELKGEHPHLQTCISIGGWGAGGFSEGVATKENRDVLIENLINYMKKYDFNGIDLDWEYPGVDTAGITASEDDAQNFLYFVEEIRASLDELSKETGQTYLLTAAIGAAQELLETMSPDGEYRYLDYLDFVNVMTYDMRGSFTQVAGHHTNLLSYSKKEGNLSAEESVNHLLAKGVDPQKIVIGAAFYCRYWTDFPAGTTEPIGVETGSFGNNTYDYNQLKDILAENPAAIFWDEEAKAPYYFDGKQFISYDNERSMAEKMNYVKENNLRGLMYWEHSLDLSGVLLTAATDQL</sequence>
<gene>
    <name evidence="9" type="ORF">GCM10011482_15550</name>
</gene>
<dbReference type="InterPro" id="IPR011583">
    <property type="entry name" value="Chitinase_II/V-like_cat"/>
</dbReference>
<name>A0A917N4Y9_9ENTE</name>
<keyword evidence="4" id="KW-0146">Chitin degradation</keyword>
<dbReference type="GO" id="GO:0008061">
    <property type="term" value="F:chitin binding"/>
    <property type="evidence" value="ECO:0007669"/>
    <property type="project" value="InterPro"/>
</dbReference>
<dbReference type="Gene3D" id="3.10.50.10">
    <property type="match status" value="1"/>
</dbReference>
<dbReference type="CDD" id="cd06548">
    <property type="entry name" value="GH18_chitinase"/>
    <property type="match status" value="1"/>
</dbReference>
<dbReference type="SMART" id="SM00636">
    <property type="entry name" value="Glyco_18"/>
    <property type="match status" value="1"/>
</dbReference>
<evidence type="ECO:0000259" key="8">
    <source>
        <dbReference type="PROSITE" id="PS51910"/>
    </source>
</evidence>
<evidence type="ECO:0000256" key="5">
    <source>
        <dbReference type="ARBA" id="ARBA00023295"/>
    </source>
</evidence>
<comment type="similarity">
    <text evidence="7">Belongs to the glycosyl hydrolase 18 family.</text>
</comment>
<dbReference type="PROSITE" id="PS51910">
    <property type="entry name" value="GH18_2"/>
    <property type="match status" value="1"/>
</dbReference>
<reference evidence="9" key="2">
    <citation type="submission" date="2020-09" db="EMBL/GenBank/DDBJ databases">
        <authorList>
            <person name="Sun Q."/>
            <person name="Sedlacek I."/>
        </authorList>
    </citation>
    <scope>NUCLEOTIDE SEQUENCE</scope>
    <source>
        <strain evidence="9">CCM 8433</strain>
    </source>
</reference>
<evidence type="ECO:0000256" key="6">
    <source>
        <dbReference type="RuleBase" id="RU000489"/>
    </source>
</evidence>
<dbReference type="PANTHER" id="PTHR11177">
    <property type="entry name" value="CHITINASE"/>
    <property type="match status" value="1"/>
</dbReference>
<keyword evidence="4" id="KW-0119">Carbohydrate metabolism</keyword>
<dbReference type="AlphaFoldDB" id="A0A917N4Y9"/>
<organism evidence="9 10">
    <name type="scientific">Enterococcus alcedinis</name>
    <dbReference type="NCBI Taxonomy" id="1274384"/>
    <lineage>
        <taxon>Bacteria</taxon>
        <taxon>Bacillati</taxon>
        <taxon>Bacillota</taxon>
        <taxon>Bacilli</taxon>
        <taxon>Lactobacillales</taxon>
        <taxon>Enterococcaceae</taxon>
        <taxon>Enterococcus</taxon>
    </lineage>
</organism>
<dbReference type="SUPFAM" id="SSF54556">
    <property type="entry name" value="Chitinase insertion domain"/>
    <property type="match status" value="1"/>
</dbReference>
<keyword evidence="10" id="KW-1185">Reference proteome</keyword>
<dbReference type="Proteomes" id="UP000622610">
    <property type="component" value="Unassembled WGS sequence"/>
</dbReference>
<dbReference type="GO" id="GO:0008843">
    <property type="term" value="F:endochitinase activity"/>
    <property type="evidence" value="ECO:0007669"/>
    <property type="project" value="UniProtKB-EC"/>
</dbReference>
<dbReference type="PROSITE" id="PS01095">
    <property type="entry name" value="GH18_1"/>
    <property type="match status" value="1"/>
</dbReference>
<evidence type="ECO:0000313" key="9">
    <source>
        <dbReference type="EMBL" id="GGI65901.1"/>
    </source>
</evidence>
<dbReference type="Gene3D" id="3.20.20.80">
    <property type="entry name" value="Glycosidases"/>
    <property type="match status" value="1"/>
</dbReference>
<keyword evidence="5 6" id="KW-0326">Glycosidase</keyword>
<dbReference type="SUPFAM" id="SSF51445">
    <property type="entry name" value="(Trans)glycosidases"/>
    <property type="match status" value="1"/>
</dbReference>
<proteinExistence type="inferred from homology"/>
<protein>
    <recommendedName>
        <fullName evidence="2">chitinase</fullName>
        <ecNumber evidence="2">3.2.1.14</ecNumber>
    </recommendedName>
</protein>
<keyword evidence="3 6" id="KW-0378">Hydrolase</keyword>
<evidence type="ECO:0000256" key="2">
    <source>
        <dbReference type="ARBA" id="ARBA00012729"/>
    </source>
</evidence>
<dbReference type="RefSeq" id="WP_188367739.1">
    <property type="nucleotide sequence ID" value="NZ_BMDT01000006.1"/>
</dbReference>
<dbReference type="InterPro" id="IPR001579">
    <property type="entry name" value="Glyco_hydro_18_chit_AS"/>
</dbReference>
<dbReference type="GO" id="GO:0006032">
    <property type="term" value="P:chitin catabolic process"/>
    <property type="evidence" value="ECO:0007669"/>
    <property type="project" value="UniProtKB-KW"/>
</dbReference>
<dbReference type="InterPro" id="IPR050314">
    <property type="entry name" value="Glycosyl_Hydrlase_18"/>
</dbReference>
<dbReference type="EMBL" id="BMDT01000006">
    <property type="protein sequence ID" value="GGI65901.1"/>
    <property type="molecule type" value="Genomic_DNA"/>
</dbReference>
<evidence type="ECO:0000256" key="7">
    <source>
        <dbReference type="RuleBase" id="RU004453"/>
    </source>
</evidence>
<accession>A0A917N4Y9</accession>
<evidence type="ECO:0000256" key="4">
    <source>
        <dbReference type="ARBA" id="ARBA00023024"/>
    </source>
</evidence>
<dbReference type="InterPro" id="IPR001223">
    <property type="entry name" value="Glyco_hydro18_cat"/>
</dbReference>
<dbReference type="InterPro" id="IPR017853">
    <property type="entry name" value="GH"/>
</dbReference>
<evidence type="ECO:0000256" key="3">
    <source>
        <dbReference type="ARBA" id="ARBA00022801"/>
    </source>
</evidence>
<dbReference type="InterPro" id="IPR029070">
    <property type="entry name" value="Chitinase_insertion_sf"/>
</dbReference>
<dbReference type="GO" id="GO:0005975">
    <property type="term" value="P:carbohydrate metabolic process"/>
    <property type="evidence" value="ECO:0007669"/>
    <property type="project" value="InterPro"/>
</dbReference>
<evidence type="ECO:0000256" key="1">
    <source>
        <dbReference type="ARBA" id="ARBA00000822"/>
    </source>
</evidence>
<comment type="caution">
    <text evidence="9">The sequence shown here is derived from an EMBL/GenBank/DDBJ whole genome shotgun (WGS) entry which is preliminary data.</text>
</comment>
<dbReference type="EC" id="3.2.1.14" evidence="2"/>
<feature type="domain" description="GH18" evidence="8">
    <location>
        <begin position="2"/>
        <end position="341"/>
    </location>
</feature>
<keyword evidence="4" id="KW-0624">Polysaccharide degradation</keyword>
<dbReference type="PANTHER" id="PTHR11177:SF317">
    <property type="entry name" value="CHITINASE 12-RELATED"/>
    <property type="match status" value="1"/>
</dbReference>
<dbReference type="Pfam" id="PF00704">
    <property type="entry name" value="Glyco_hydro_18"/>
    <property type="match status" value="1"/>
</dbReference>
<reference evidence="9" key="1">
    <citation type="journal article" date="2014" name="Int. J. Syst. Evol. Microbiol.">
        <title>Complete genome sequence of Corynebacterium casei LMG S-19264T (=DSM 44701T), isolated from a smear-ripened cheese.</title>
        <authorList>
            <consortium name="US DOE Joint Genome Institute (JGI-PGF)"/>
            <person name="Walter F."/>
            <person name="Albersmeier A."/>
            <person name="Kalinowski J."/>
            <person name="Ruckert C."/>
        </authorList>
    </citation>
    <scope>NUCLEOTIDE SEQUENCE</scope>
    <source>
        <strain evidence="9">CCM 8433</strain>
    </source>
</reference>